<protein>
    <submittedName>
        <fullName evidence="2">Uncharacterized protein</fullName>
    </submittedName>
</protein>
<reference evidence="2" key="3">
    <citation type="submission" date="2021-05" db="UniProtKB">
        <authorList>
            <consortium name="EnsemblPlants"/>
        </authorList>
    </citation>
    <scope>IDENTIFICATION</scope>
    <source>
        <strain evidence="2">cv. B73</strain>
    </source>
</reference>
<reference evidence="2" key="2">
    <citation type="submission" date="2019-07" db="EMBL/GenBank/DDBJ databases">
        <authorList>
            <person name="Seetharam A."/>
            <person name="Woodhouse M."/>
            <person name="Cannon E."/>
        </authorList>
    </citation>
    <scope>NUCLEOTIDE SEQUENCE [LARGE SCALE GENOMIC DNA]</scope>
    <source>
        <strain evidence="2">cv. B73</strain>
    </source>
</reference>
<evidence type="ECO:0000313" key="2">
    <source>
        <dbReference type="EnsemblPlants" id="Zm00001eb000290_P001"/>
    </source>
</evidence>
<dbReference type="Gramene" id="Zm00001eb000290_T001">
    <property type="protein sequence ID" value="Zm00001eb000290_P001"/>
    <property type="gene ID" value="Zm00001eb000290"/>
</dbReference>
<name>A0A804LBV5_MAIZE</name>
<reference evidence="3" key="1">
    <citation type="submission" date="2015-12" db="EMBL/GenBank/DDBJ databases">
        <title>Update maize B73 reference genome by single molecule sequencing technologies.</title>
        <authorList>
            <consortium name="Maize Genome Sequencing Project"/>
            <person name="Ware D."/>
        </authorList>
    </citation>
    <scope>NUCLEOTIDE SEQUENCE [LARGE SCALE GENOMIC DNA]</scope>
    <source>
        <strain evidence="3">cv. B73</strain>
    </source>
</reference>
<dbReference type="PANTHER" id="PTHR11014:SF167">
    <property type="entry name" value="IAA-AMINO ACID HYDROLASE ILR1-LIKE 9"/>
    <property type="match status" value="1"/>
</dbReference>
<organism evidence="2 3">
    <name type="scientific">Zea mays</name>
    <name type="common">Maize</name>
    <dbReference type="NCBI Taxonomy" id="4577"/>
    <lineage>
        <taxon>Eukaryota</taxon>
        <taxon>Viridiplantae</taxon>
        <taxon>Streptophyta</taxon>
        <taxon>Embryophyta</taxon>
        <taxon>Tracheophyta</taxon>
        <taxon>Spermatophyta</taxon>
        <taxon>Magnoliopsida</taxon>
        <taxon>Liliopsida</taxon>
        <taxon>Poales</taxon>
        <taxon>Poaceae</taxon>
        <taxon>PACMAD clade</taxon>
        <taxon>Panicoideae</taxon>
        <taxon>Andropogonodae</taxon>
        <taxon>Andropogoneae</taxon>
        <taxon>Tripsacinae</taxon>
        <taxon>Zea</taxon>
    </lineage>
</organism>
<dbReference type="SUPFAM" id="SSF53187">
    <property type="entry name" value="Zn-dependent exopeptidases"/>
    <property type="match status" value="1"/>
</dbReference>
<keyword evidence="1" id="KW-1133">Transmembrane helix</keyword>
<sequence>MYPNYASAETGEELDVDKDNKLRAGARENAAKIRSHGSTAMFVTVDYALLVAFIGFLAYLLGVLSAELDAIGVPNRWPVAQTGVVATIAGAAIRPVVALRADMDALPMQLRRPRY</sequence>
<dbReference type="InParanoid" id="A0A804LBV5"/>
<feature type="transmembrane region" description="Helical" evidence="1">
    <location>
        <begin position="40"/>
        <end position="62"/>
    </location>
</feature>
<dbReference type="Proteomes" id="UP000007305">
    <property type="component" value="Chromosome 1"/>
</dbReference>
<keyword evidence="1" id="KW-0812">Transmembrane</keyword>
<dbReference type="Gene3D" id="3.40.630.10">
    <property type="entry name" value="Zn peptidases"/>
    <property type="match status" value="1"/>
</dbReference>
<keyword evidence="1" id="KW-0472">Membrane</keyword>
<dbReference type="InterPro" id="IPR017439">
    <property type="entry name" value="Amidohydrolase"/>
</dbReference>
<accession>A0A804LBV5</accession>
<dbReference type="GO" id="GO:0016787">
    <property type="term" value="F:hydrolase activity"/>
    <property type="evidence" value="ECO:0007669"/>
    <property type="project" value="InterPro"/>
</dbReference>
<dbReference type="EnsemblPlants" id="Zm00001eb000290_T001">
    <property type="protein sequence ID" value="Zm00001eb000290_P001"/>
    <property type="gene ID" value="Zm00001eb000290"/>
</dbReference>
<dbReference type="PANTHER" id="PTHR11014">
    <property type="entry name" value="PEPTIDASE M20 FAMILY MEMBER"/>
    <property type="match status" value="1"/>
</dbReference>
<feature type="transmembrane region" description="Helical" evidence="1">
    <location>
        <begin position="82"/>
        <end position="101"/>
    </location>
</feature>
<keyword evidence="3" id="KW-1185">Reference proteome</keyword>
<evidence type="ECO:0000256" key="1">
    <source>
        <dbReference type="SAM" id="Phobius"/>
    </source>
</evidence>
<proteinExistence type="predicted"/>
<evidence type="ECO:0000313" key="3">
    <source>
        <dbReference type="Proteomes" id="UP000007305"/>
    </source>
</evidence>
<dbReference type="AlphaFoldDB" id="A0A804LBV5"/>